<gene>
    <name evidence="5" type="ORF">EII41_13150</name>
</gene>
<evidence type="ECO:0000313" key="6">
    <source>
        <dbReference type="Proteomes" id="UP000279860"/>
    </source>
</evidence>
<dbReference type="Pfam" id="PF09084">
    <property type="entry name" value="NMT1"/>
    <property type="match status" value="1"/>
</dbReference>
<dbReference type="EMBL" id="RQYN01000088">
    <property type="protein sequence ID" value="RRD70017.1"/>
    <property type="molecule type" value="Genomic_DNA"/>
</dbReference>
<evidence type="ECO:0000256" key="3">
    <source>
        <dbReference type="ARBA" id="ARBA00022729"/>
    </source>
</evidence>
<evidence type="ECO:0000256" key="2">
    <source>
        <dbReference type="ARBA" id="ARBA00010742"/>
    </source>
</evidence>
<dbReference type="InterPro" id="IPR015168">
    <property type="entry name" value="SsuA/THI5"/>
</dbReference>
<protein>
    <submittedName>
        <fullName evidence="5">ABC transporter substrate-binding protein</fullName>
    </submittedName>
</protein>
<dbReference type="Proteomes" id="UP000279860">
    <property type="component" value="Unassembled WGS sequence"/>
</dbReference>
<dbReference type="RefSeq" id="WP_124790950.1">
    <property type="nucleotide sequence ID" value="NZ_RQYN01000088.1"/>
</dbReference>
<comment type="similarity">
    <text evidence="2">Belongs to the bacterial solute-binding protein SsuA/TauA family.</text>
</comment>
<feature type="domain" description="SsuA/THI5-like" evidence="4">
    <location>
        <begin position="50"/>
        <end position="256"/>
    </location>
</feature>
<dbReference type="GO" id="GO:0042597">
    <property type="term" value="C:periplasmic space"/>
    <property type="evidence" value="ECO:0007669"/>
    <property type="project" value="UniProtKB-SubCell"/>
</dbReference>
<evidence type="ECO:0000256" key="1">
    <source>
        <dbReference type="ARBA" id="ARBA00004418"/>
    </source>
</evidence>
<reference evidence="5 6" key="1">
    <citation type="submission" date="2018-11" db="EMBL/GenBank/DDBJ databases">
        <title>Genomes From Bacteria Associated with the Canine Oral Cavity: a Test Case for Automated Genome-Based Taxonomic Assignment.</title>
        <authorList>
            <person name="Coil D.A."/>
            <person name="Jospin G."/>
            <person name="Darling A.E."/>
            <person name="Wallis C."/>
            <person name="Davis I.J."/>
            <person name="Harris S."/>
            <person name="Eisen J.A."/>
            <person name="Holcombe L.J."/>
            <person name="O'Flynn C."/>
        </authorList>
    </citation>
    <scope>NUCLEOTIDE SEQUENCE [LARGE SCALE GENOMIC DNA]</scope>
    <source>
        <strain evidence="5 6">OH1426_COT-023</strain>
    </source>
</reference>
<proteinExistence type="inferred from homology"/>
<sequence length="333" mass="36489">MKNIIIKILVSIVLISGFTQCRNTNTDKSKNTTPLTTVTISQAFQHLLYIGLYVSQEKGFFAEEGLDVKIETAGGDAQAFSALTSGNTDFAQGDPAFVAIANEQGWGGKVVVMAVNRVAVWGITFDPTIQPFSDPTGFRGHTVATYPNPNTSYVVQKQLALKAGLEVGRDTKILEVEMGTELASLQNGRASIAQTIEPNVSTAELEGGKVVFSYPEAWGDFAFTGLMVSDQTIKERPEMVQKVVNAYEKALNYIHTDLEGTLLVAKKYLPHLKDEVIRTALRRLIDSGCIPQHTQINMDSWSSLLQTRIDVGDLKQMPTINLIDNTFAQNAKQ</sequence>
<accession>A0A3P1YHQ8</accession>
<organism evidence="5 6">
    <name type="scientific">Tannerella forsythia</name>
    <name type="common">Bacteroides forsythus</name>
    <dbReference type="NCBI Taxonomy" id="28112"/>
    <lineage>
        <taxon>Bacteria</taxon>
        <taxon>Pseudomonadati</taxon>
        <taxon>Bacteroidota</taxon>
        <taxon>Bacteroidia</taxon>
        <taxon>Bacteroidales</taxon>
        <taxon>Tannerellaceae</taxon>
        <taxon>Tannerella</taxon>
    </lineage>
</organism>
<name>A0A3P1YHQ8_TANFO</name>
<dbReference type="PANTHER" id="PTHR30024">
    <property type="entry name" value="ALIPHATIC SULFONATES-BINDING PROTEIN-RELATED"/>
    <property type="match status" value="1"/>
</dbReference>
<evidence type="ECO:0000259" key="4">
    <source>
        <dbReference type="Pfam" id="PF09084"/>
    </source>
</evidence>
<dbReference type="AlphaFoldDB" id="A0A3P1YHQ8"/>
<dbReference type="SUPFAM" id="SSF53850">
    <property type="entry name" value="Periplasmic binding protein-like II"/>
    <property type="match status" value="1"/>
</dbReference>
<comment type="caution">
    <text evidence="5">The sequence shown here is derived from an EMBL/GenBank/DDBJ whole genome shotgun (WGS) entry which is preliminary data.</text>
</comment>
<comment type="subcellular location">
    <subcellularLocation>
        <location evidence="1">Periplasm</location>
    </subcellularLocation>
</comment>
<keyword evidence="3" id="KW-0732">Signal</keyword>
<evidence type="ECO:0000313" key="5">
    <source>
        <dbReference type="EMBL" id="RRD70017.1"/>
    </source>
</evidence>
<dbReference type="Gene3D" id="3.40.190.10">
    <property type="entry name" value="Periplasmic binding protein-like II"/>
    <property type="match status" value="2"/>
</dbReference>
<dbReference type="PANTHER" id="PTHR30024:SF47">
    <property type="entry name" value="TAURINE-BINDING PERIPLASMIC PROTEIN"/>
    <property type="match status" value="1"/>
</dbReference>